<comment type="caution">
    <text evidence="1">The sequence shown here is derived from an EMBL/GenBank/DDBJ whole genome shotgun (WGS) entry which is preliminary data.</text>
</comment>
<protein>
    <submittedName>
        <fullName evidence="1">Uncharacterized protein</fullName>
    </submittedName>
</protein>
<dbReference type="EMBL" id="BART01012716">
    <property type="protein sequence ID" value="GAG84445.1"/>
    <property type="molecule type" value="Genomic_DNA"/>
</dbReference>
<evidence type="ECO:0000313" key="1">
    <source>
        <dbReference type="EMBL" id="GAG84445.1"/>
    </source>
</evidence>
<sequence>KLAFLGKELNSCPLNDLLNKAYEIAEGEGIL</sequence>
<feature type="non-terminal residue" evidence="1">
    <location>
        <position position="1"/>
    </location>
</feature>
<dbReference type="AlphaFoldDB" id="X1ANW9"/>
<gene>
    <name evidence="1" type="ORF">S01H4_26386</name>
</gene>
<proteinExistence type="predicted"/>
<organism evidence="1">
    <name type="scientific">marine sediment metagenome</name>
    <dbReference type="NCBI Taxonomy" id="412755"/>
    <lineage>
        <taxon>unclassified sequences</taxon>
        <taxon>metagenomes</taxon>
        <taxon>ecological metagenomes</taxon>
    </lineage>
</organism>
<name>X1ANW9_9ZZZZ</name>
<accession>X1ANW9</accession>
<reference evidence="1" key="1">
    <citation type="journal article" date="2014" name="Front. Microbiol.">
        <title>High frequency of phylogenetically diverse reductive dehalogenase-homologous genes in deep subseafloor sedimentary metagenomes.</title>
        <authorList>
            <person name="Kawai M."/>
            <person name="Futagami T."/>
            <person name="Toyoda A."/>
            <person name="Takaki Y."/>
            <person name="Nishi S."/>
            <person name="Hori S."/>
            <person name="Arai W."/>
            <person name="Tsubouchi T."/>
            <person name="Morono Y."/>
            <person name="Uchiyama I."/>
            <person name="Ito T."/>
            <person name="Fujiyama A."/>
            <person name="Inagaki F."/>
            <person name="Takami H."/>
        </authorList>
    </citation>
    <scope>NUCLEOTIDE SEQUENCE</scope>
    <source>
        <strain evidence="1">Expedition CK06-06</strain>
    </source>
</reference>